<organism evidence="1 2">
    <name type="scientific">Bacillus thuringiensis T01-328</name>
    <dbReference type="NCBI Taxonomy" id="1324966"/>
    <lineage>
        <taxon>Bacteria</taxon>
        <taxon>Bacillati</taxon>
        <taxon>Bacillota</taxon>
        <taxon>Bacilli</taxon>
        <taxon>Bacillales</taxon>
        <taxon>Bacillaceae</taxon>
        <taxon>Bacillus</taxon>
        <taxon>Bacillus cereus group</taxon>
    </lineage>
</organism>
<name>A0AAN4HJF6_BACTU</name>
<dbReference type="RefSeq" id="WP_000864872.1">
    <property type="nucleotide sequence ID" value="NZ_ARXZ02000004.1"/>
</dbReference>
<dbReference type="EMBL" id="ARXZ02000004">
    <property type="protein sequence ID" value="ERI00840.1"/>
    <property type="molecule type" value="Genomic_DNA"/>
</dbReference>
<gene>
    <name evidence="1" type="ORF">BTCBT_002395</name>
</gene>
<dbReference type="AlphaFoldDB" id="A0AAN4HJF6"/>
<accession>A0AAN4HJF6</accession>
<dbReference type="Proteomes" id="UP000013487">
    <property type="component" value="Unassembled WGS sequence"/>
</dbReference>
<reference evidence="1 2" key="1">
    <citation type="journal article" date="2013" name="Genome Announc.">
        <title>Draft Genome Sequence of Bacillus thuringiensis var. thuringiensis Strain T01-328, a Brazilian Isolate That Produces a Soluble Pesticide Protein, Cry1Ia.</title>
        <authorList>
            <person name="Varani A.M."/>
            <person name="Lemos M.V."/>
            <person name="Fernandes C.C."/>
            <person name="Lemos E.G."/>
            <person name="Alves E.C."/>
            <person name="Desiderio J.A."/>
        </authorList>
    </citation>
    <scope>NUCLEOTIDE SEQUENCE [LARGE SCALE GENOMIC DNA]</scope>
    <source>
        <strain evidence="1 2">T01-328</strain>
    </source>
</reference>
<evidence type="ECO:0000313" key="1">
    <source>
        <dbReference type="EMBL" id="ERI00840.1"/>
    </source>
</evidence>
<proteinExistence type="predicted"/>
<evidence type="ECO:0000313" key="2">
    <source>
        <dbReference type="Proteomes" id="UP000013487"/>
    </source>
</evidence>
<protein>
    <submittedName>
        <fullName evidence="1">Uncharacterized protein</fullName>
    </submittedName>
</protein>
<sequence length="48" mass="5674">MKVIYEEEELKVLTIDFSNSSLKLDKGEGYFVWVRFDEVICTEVQLTE</sequence>
<comment type="caution">
    <text evidence="1">The sequence shown here is derived from an EMBL/GenBank/DDBJ whole genome shotgun (WGS) entry which is preliminary data.</text>
</comment>